<evidence type="ECO:0000256" key="1">
    <source>
        <dbReference type="SAM" id="SignalP"/>
    </source>
</evidence>
<dbReference type="RefSeq" id="WP_201427581.1">
    <property type="nucleotide sequence ID" value="NZ_JAEQMG010000082.1"/>
</dbReference>
<dbReference type="PROSITE" id="PS51257">
    <property type="entry name" value="PROKAR_LIPOPROTEIN"/>
    <property type="match status" value="1"/>
</dbReference>
<name>A0A935C2Y7_9FIRM</name>
<keyword evidence="1" id="KW-0732">Signal</keyword>
<protein>
    <recommendedName>
        <fullName evidence="4">DUF4163 domain-containing protein</fullName>
    </recommendedName>
</protein>
<accession>A0A935C2Y7</accession>
<gene>
    <name evidence="2" type="ORF">JKK62_08710</name>
</gene>
<dbReference type="Proteomes" id="UP000633365">
    <property type="component" value="Unassembled WGS sequence"/>
</dbReference>
<dbReference type="EMBL" id="JAEQMG010000082">
    <property type="protein sequence ID" value="MBK6088727.1"/>
    <property type="molecule type" value="Genomic_DNA"/>
</dbReference>
<dbReference type="AlphaFoldDB" id="A0A935C2Y7"/>
<evidence type="ECO:0000313" key="3">
    <source>
        <dbReference type="Proteomes" id="UP000633365"/>
    </source>
</evidence>
<reference evidence="2" key="1">
    <citation type="submission" date="2021-01" db="EMBL/GenBank/DDBJ databases">
        <title>Genome public.</title>
        <authorList>
            <person name="Liu C."/>
            <person name="Sun Q."/>
        </authorList>
    </citation>
    <scope>NUCLEOTIDE SEQUENCE</scope>
    <source>
        <strain evidence="2">M6</strain>
    </source>
</reference>
<proteinExistence type="predicted"/>
<organism evidence="2 3">
    <name type="scientific">Ruminococcus difficilis</name>
    <dbReference type="NCBI Taxonomy" id="2763069"/>
    <lineage>
        <taxon>Bacteria</taxon>
        <taxon>Bacillati</taxon>
        <taxon>Bacillota</taxon>
        <taxon>Clostridia</taxon>
        <taxon>Eubacteriales</taxon>
        <taxon>Oscillospiraceae</taxon>
        <taxon>Ruminococcus</taxon>
    </lineage>
</organism>
<comment type="caution">
    <text evidence="2">The sequence shown here is derived from an EMBL/GenBank/DDBJ whole genome shotgun (WGS) entry which is preliminary data.</text>
</comment>
<evidence type="ECO:0008006" key="4">
    <source>
        <dbReference type="Google" id="ProtNLM"/>
    </source>
</evidence>
<evidence type="ECO:0000313" key="2">
    <source>
        <dbReference type="EMBL" id="MBK6088727.1"/>
    </source>
</evidence>
<keyword evidence="3" id="KW-1185">Reference proteome</keyword>
<feature type="chain" id="PRO_5039673704" description="DUF4163 domain-containing protein" evidence="1">
    <location>
        <begin position="22"/>
        <end position="239"/>
    </location>
</feature>
<sequence length="239" mass="26331">MKRFGITALIAALCVVFSACGSGEQPVTTTAPEVVIQAAKDKNKVSVAREESFEYTDNNGNSYSASYRIPSINLDSEDAEEANEEITDKYTPDFEKAEQESAARIGLTCDSLDYEKFENEGVLSVVIRRVYYSHAVDYSVYNFNAKTGSSLGSDDVAKAAKFSTEEVQEALKKELEKDYVSKYKNAKPENYEENLEKTLSEDNLGKAMIYLGKDGKLTAICKEYASVGAGEFSVVLTLK</sequence>
<feature type="signal peptide" evidence="1">
    <location>
        <begin position="1"/>
        <end position="21"/>
    </location>
</feature>